<dbReference type="GO" id="GO:0030156">
    <property type="term" value="F:benzodiazepine receptor binding"/>
    <property type="evidence" value="ECO:0007669"/>
    <property type="project" value="TreeGrafter"/>
</dbReference>
<feature type="domain" description="SH3" evidence="9">
    <location>
        <begin position="1563"/>
        <end position="1631"/>
    </location>
</feature>
<evidence type="ECO:0000259" key="9">
    <source>
        <dbReference type="PROSITE" id="PS50002"/>
    </source>
</evidence>
<dbReference type="FunFam" id="2.30.30.40:FF:000016">
    <property type="entry name" value="RIMS-binding protein 2 isoform X2"/>
    <property type="match status" value="1"/>
</dbReference>
<feature type="compositionally biased region" description="Polar residues" evidence="8">
    <location>
        <begin position="1448"/>
        <end position="1458"/>
    </location>
</feature>
<feature type="coiled-coil region" evidence="7">
    <location>
        <begin position="357"/>
        <end position="461"/>
    </location>
</feature>
<dbReference type="InterPro" id="IPR003961">
    <property type="entry name" value="FN3_dom"/>
</dbReference>
<feature type="compositionally biased region" description="Basic and acidic residues" evidence="8">
    <location>
        <begin position="53"/>
        <end position="62"/>
    </location>
</feature>
<dbReference type="Pfam" id="PF25523">
    <property type="entry name" value="Ig_RIMBP2"/>
    <property type="match status" value="1"/>
</dbReference>
<dbReference type="InterPro" id="IPR036116">
    <property type="entry name" value="FN3_sf"/>
</dbReference>
<reference evidence="11" key="1">
    <citation type="submission" date="2025-08" db="UniProtKB">
        <authorList>
            <consortium name="Ensembl"/>
        </authorList>
    </citation>
    <scope>IDENTIFICATION</scope>
</reference>
<feature type="region of interest" description="Disordered" evidence="8">
    <location>
        <begin position="1439"/>
        <end position="1543"/>
    </location>
</feature>
<dbReference type="FunFam" id="2.60.40.10:FF:000072">
    <property type="entry name" value="RIMS-binding protein 2 isoform X1"/>
    <property type="match status" value="1"/>
</dbReference>
<feature type="region of interest" description="Disordered" evidence="8">
    <location>
        <begin position="499"/>
        <end position="571"/>
    </location>
</feature>
<accession>A0A2K6PXE9</accession>
<dbReference type="SMART" id="SM00326">
    <property type="entry name" value="SH3"/>
    <property type="match status" value="3"/>
</dbReference>
<dbReference type="CDD" id="cd00063">
    <property type="entry name" value="FN3"/>
    <property type="match status" value="1"/>
</dbReference>
<evidence type="ECO:0000256" key="3">
    <source>
        <dbReference type="ARBA" id="ARBA00022443"/>
    </source>
</evidence>
<dbReference type="InterPro" id="IPR035753">
    <property type="entry name" value="RIM-BP_SH3_2"/>
</dbReference>
<evidence type="ECO:0000256" key="1">
    <source>
        <dbReference type="ARBA" id="ARBA00004496"/>
    </source>
</evidence>
<keyword evidence="5" id="KW-0677">Repeat</keyword>
<dbReference type="Gene3D" id="2.30.30.40">
    <property type="entry name" value="SH3 Domains"/>
    <property type="match status" value="3"/>
</dbReference>
<dbReference type="Pfam" id="PF14604">
    <property type="entry name" value="SH3_9"/>
    <property type="match status" value="1"/>
</dbReference>
<dbReference type="InterPro" id="IPR057884">
    <property type="entry name" value="FN3_RIM-BP1/2/3"/>
</dbReference>
<evidence type="ECO:0000259" key="10">
    <source>
        <dbReference type="PROSITE" id="PS50853"/>
    </source>
</evidence>
<dbReference type="Pfam" id="PF25566">
    <property type="entry name" value="RIMB1_N"/>
    <property type="match status" value="1"/>
</dbReference>
<dbReference type="SUPFAM" id="SSF50044">
    <property type="entry name" value="SH3-domain"/>
    <property type="match status" value="3"/>
</dbReference>
<dbReference type="CTD" id="9256"/>
<evidence type="ECO:0000313" key="12">
    <source>
        <dbReference type="Proteomes" id="UP000233200"/>
    </source>
</evidence>
<keyword evidence="4" id="KW-0963">Cytoplasm</keyword>
<comment type="subcellular location">
    <subcellularLocation>
        <location evidence="1">Cytoplasm</location>
    </subcellularLocation>
</comment>
<dbReference type="Gene3D" id="2.60.40.10">
    <property type="entry name" value="Immunoglobulins"/>
    <property type="match status" value="1"/>
</dbReference>
<dbReference type="CDD" id="cd12012">
    <property type="entry name" value="SH3_RIM-BP_2"/>
    <property type="match status" value="1"/>
</dbReference>
<feature type="domain" description="SH3" evidence="9">
    <location>
        <begin position="593"/>
        <end position="660"/>
    </location>
</feature>
<dbReference type="Proteomes" id="UP000233200">
    <property type="component" value="Unplaced"/>
</dbReference>
<protein>
    <submittedName>
        <fullName evidence="11">TSPO associated protein 1</fullName>
    </submittedName>
</protein>
<reference evidence="11" key="2">
    <citation type="submission" date="2025-09" db="UniProtKB">
        <authorList>
            <consortium name="Ensembl"/>
        </authorList>
    </citation>
    <scope>IDENTIFICATION</scope>
</reference>
<feature type="compositionally biased region" description="Low complexity" evidence="8">
    <location>
        <begin position="1037"/>
        <end position="1048"/>
    </location>
</feature>
<feature type="region of interest" description="Disordered" evidence="8">
    <location>
        <begin position="669"/>
        <end position="727"/>
    </location>
</feature>
<dbReference type="InterPro" id="IPR035755">
    <property type="entry name" value="RIM-BP_SH3_3"/>
</dbReference>
<dbReference type="CDD" id="cd12013">
    <property type="entry name" value="SH3_RIM-BP_3"/>
    <property type="match status" value="1"/>
</dbReference>
<feature type="compositionally biased region" description="Basic and acidic residues" evidence="8">
    <location>
        <begin position="1492"/>
        <end position="1524"/>
    </location>
</feature>
<dbReference type="GeneID" id="104669830"/>
<dbReference type="Pfam" id="PF07653">
    <property type="entry name" value="SH3_2"/>
    <property type="match status" value="2"/>
</dbReference>
<feature type="compositionally biased region" description="Low complexity" evidence="8">
    <location>
        <begin position="1403"/>
        <end position="1412"/>
    </location>
</feature>
<feature type="domain" description="SH3" evidence="9">
    <location>
        <begin position="1702"/>
        <end position="1769"/>
    </location>
</feature>
<dbReference type="PANTHER" id="PTHR14234">
    <property type="entry name" value="RIM BINDING PROTEIN-RELATED"/>
    <property type="match status" value="1"/>
</dbReference>
<evidence type="ECO:0000256" key="6">
    <source>
        <dbReference type="PROSITE-ProRule" id="PRU00192"/>
    </source>
</evidence>
<dbReference type="InterPro" id="IPR057950">
    <property type="entry name" value="RIMB1/RIM3A-C-like_N"/>
</dbReference>
<keyword evidence="3 6" id="KW-0728">SH3 domain</keyword>
<dbReference type="PROSITE" id="PS50002">
    <property type="entry name" value="SH3"/>
    <property type="match status" value="3"/>
</dbReference>
<gene>
    <name evidence="11" type="primary">TSPOAP1</name>
</gene>
<feature type="compositionally biased region" description="Basic and acidic residues" evidence="8">
    <location>
        <begin position="291"/>
        <end position="302"/>
    </location>
</feature>
<feature type="region of interest" description="Disordered" evidence="8">
    <location>
        <begin position="1266"/>
        <end position="1417"/>
    </location>
</feature>
<evidence type="ECO:0000313" key="11">
    <source>
        <dbReference type="Ensembl" id="ENSRROP00000021202.1"/>
    </source>
</evidence>
<feature type="region of interest" description="Disordered" evidence="8">
    <location>
        <begin position="1023"/>
        <end position="1249"/>
    </location>
</feature>
<proteinExistence type="inferred from homology"/>
<dbReference type="GO" id="GO:0005739">
    <property type="term" value="C:mitochondrion"/>
    <property type="evidence" value="ECO:0007669"/>
    <property type="project" value="TreeGrafter"/>
</dbReference>
<feature type="domain" description="Fibronectin type-III" evidence="10">
    <location>
        <begin position="824"/>
        <end position="916"/>
    </location>
</feature>
<dbReference type="PANTHER" id="PTHR14234:SF20">
    <property type="entry name" value="PERIPHERAL-TYPE BENZODIAZEPINE RECEPTOR-ASSOCIATED PROTEIN 1"/>
    <property type="match status" value="1"/>
</dbReference>
<feature type="compositionally biased region" description="Polar residues" evidence="8">
    <location>
        <begin position="87"/>
        <end position="96"/>
    </location>
</feature>
<dbReference type="SMART" id="SM00060">
    <property type="entry name" value="FN3"/>
    <property type="match status" value="3"/>
</dbReference>
<dbReference type="InterPro" id="IPR040325">
    <property type="entry name" value="RIMBP1/2/3"/>
</dbReference>
<dbReference type="FunFam" id="2.30.30.40:FF:000006">
    <property type="entry name" value="RIMS-binding protein 2 isoform X1"/>
    <property type="match status" value="1"/>
</dbReference>
<evidence type="ECO:0000256" key="2">
    <source>
        <dbReference type="ARBA" id="ARBA00010749"/>
    </source>
</evidence>
<dbReference type="GeneTree" id="ENSGT00950000183203"/>
<feature type="compositionally biased region" description="Low complexity" evidence="8">
    <location>
        <begin position="543"/>
        <end position="556"/>
    </location>
</feature>
<feature type="compositionally biased region" description="Acidic residues" evidence="8">
    <location>
        <begin position="1199"/>
        <end position="1212"/>
    </location>
</feature>
<feature type="compositionally biased region" description="Basic and acidic residues" evidence="8">
    <location>
        <begin position="1358"/>
        <end position="1367"/>
    </location>
</feature>
<feature type="compositionally biased region" description="Low complexity" evidence="8">
    <location>
        <begin position="240"/>
        <end position="256"/>
    </location>
</feature>
<keyword evidence="7" id="KW-0175">Coiled coil</keyword>
<feature type="region of interest" description="Disordered" evidence="8">
    <location>
        <begin position="1"/>
        <end position="105"/>
    </location>
</feature>
<dbReference type="OMA" id="VSAPMPR"/>
<dbReference type="CDD" id="cd12014">
    <property type="entry name" value="SH3_RIM-BP_1"/>
    <property type="match status" value="1"/>
</dbReference>
<evidence type="ECO:0000256" key="8">
    <source>
        <dbReference type="SAM" id="MobiDB-lite"/>
    </source>
</evidence>
<dbReference type="Ensembl" id="ENSRROT00000045391.1">
    <property type="protein sequence ID" value="ENSRROP00000021202.1"/>
    <property type="gene ID" value="ENSRROG00000034523.1"/>
</dbReference>
<evidence type="ECO:0000256" key="5">
    <source>
        <dbReference type="ARBA" id="ARBA00022737"/>
    </source>
</evidence>
<comment type="similarity">
    <text evidence="2">Belongs to the RIMBP family.</text>
</comment>
<organism evidence="11 12">
    <name type="scientific">Rhinopithecus roxellana</name>
    <name type="common">Golden snub-nosed monkey</name>
    <name type="synonym">Pygathrix roxellana</name>
    <dbReference type="NCBI Taxonomy" id="61622"/>
    <lineage>
        <taxon>Eukaryota</taxon>
        <taxon>Metazoa</taxon>
        <taxon>Chordata</taxon>
        <taxon>Craniata</taxon>
        <taxon>Vertebrata</taxon>
        <taxon>Euteleostomi</taxon>
        <taxon>Mammalia</taxon>
        <taxon>Eutheria</taxon>
        <taxon>Euarchontoglires</taxon>
        <taxon>Primates</taxon>
        <taxon>Haplorrhini</taxon>
        <taxon>Catarrhini</taxon>
        <taxon>Cercopithecidae</taxon>
        <taxon>Colobinae</taxon>
        <taxon>Rhinopithecus</taxon>
    </lineage>
</organism>
<evidence type="ECO:0000256" key="7">
    <source>
        <dbReference type="SAM" id="Coils"/>
    </source>
</evidence>
<feature type="compositionally biased region" description="Polar residues" evidence="8">
    <location>
        <begin position="1216"/>
        <end position="1230"/>
    </location>
</feature>
<dbReference type="InterPro" id="IPR001452">
    <property type="entry name" value="SH3_domain"/>
</dbReference>
<dbReference type="OrthoDB" id="4158657at2759"/>
<dbReference type="PROSITE" id="PS50853">
    <property type="entry name" value="FN3"/>
    <property type="match status" value="1"/>
</dbReference>
<dbReference type="InterPro" id="IPR013783">
    <property type="entry name" value="Ig-like_fold"/>
</dbReference>
<dbReference type="InterPro" id="IPR036028">
    <property type="entry name" value="SH3-like_dom_sf"/>
</dbReference>
<dbReference type="FunFam" id="2.30.30.40:FF:000023">
    <property type="entry name" value="RIMS-binding protein 2 isoform F"/>
    <property type="match status" value="1"/>
</dbReference>
<name>A0A2K6PXE9_RHIRO</name>
<sequence>MEQLTTLPRPGDPGAMEPWALPTWQSWTPGRGGEPGDAAPSVADTPPAALQLRELRAEESSEPKGAGSSGPIRGTDPEEAEACLPSLGQQASSSGPACQRPEDEEVEAFPKAKLNMGFGDRPNLELLRALGELRQRCAILKEENQMLRKSSFPETEEKVRRLKRKNAELAVIAKRLEERARKLQETNLRVEGPQWLHVRDFDRLLRESQREVLRLQRQIALRNQRETPPRPPSRPPGPALPARAEAPAPGAPGEATPQEDADNLPVILGEPEKEQRVQQLESELSKKRKKCESLEQEARKKQRRCEELELQLREAQNENARLVEENSRLSGRVTEKEQVEWENAELRGQLLGVTQERDSALRKSQGLQSKLESLEQVLKHMREVAQRRQQLEVEHEQARLSLREKQEEVRRLQQAQAEAKKEHEGAVQLLESTLDSMQARVRELEEQCRSQTEQFSLLAQELQAFRLHPGPLDLLTSALDCGTLGDRPPPPCCCSTPQPCQGSGPKDLDLPPGSPGRCTPKSSEPAPATLTGVPRRTAKKAESLSNSSHSESIHNSPKSCPTPEVDTASEVEELEADSVSLLPATPEGSRGGARIQVFLARYSYNPFEGPNENPEAELPLTAGEYIYVYGNMDEDGFFEGELMDGRRGLVPSNFVERVSDDDLLTSLPPELADLSHSSGPELSFLSVGGGGSNSGGQSSGGRSQPRPEEEDAGDQLSVSPSPEGLGEPPAVPYPRCLVVLKQLAHSVVLAWEPPPERVELHGFHICVNGELRQALGPGAPPKAVLENLDLRAGPLHISVQALTSRGSSDPLRCCLAVGARAGVVPSQLRVHRLTATSAEITWVPGNSNLAHAIYLNGEECPPASPSTYWATFCHLRPGTPYQAQVEAQLPPQGPWEPGWERLEQRAATLQFTTLPAGPPDAPLDVQIEPGPSPGILIISWLPVTIDAAGTSNGVRVTGYAIYADGQKIMEVASPTAGSVLVELSQLQLLQVCREVVVRTMSPHGESADSIPAPITPALAPASLPARVSCPSPRPSPEARAPLASASPEPGDPSSPLQHPAPLGTEEPPGAPPASPSREMPKGSHEDPPAPSSQEEAGAAVLGTSEERTASTSTLGEKDPGPAAPSLAKQEAEWTAGEACPAPSSAQGALAQQAPNTEVCQGGDLGSGLRPRAEKEDAAELGVHLVNSLVDHGRNSDLSDIQEEEEEEEEEEELGSRTCSFQKQVAGNSIRENGAKSQPDPFCETDSDEEILEQILELPLQQFCSKKLFSIPEEEEEEEEDEEEEKPGAGCSSQDPGPPEPALLGLGCDSGQPRRPGQCPLSPEPSRAGDCLEDMPGLVGGSSRRRGGGSPEKPPSRRRPADPREHCSRLLSNNGPQASGRPGPTRERGGLPVIEGPRTGLEASGRGRPGPSRRCSRGRALEPGLASCLSPKCLEISIEYDSEDEQEAGSGNISITSSCYPGDGEAWGTATVGRPRGPPKANSGPKPYPHLPAWEKGEPERRGRSATGKAKEPLSRTTETREARGQDNFGRRGPQKRGARVPRPSTAELVPVRSPSEALAYQHLPVRIFVALFDYDPVSMSPNPDAGEEELPFREGQILKVFGDKDADGFYQGEGGGRTGYIPCNMVAEVAVDSPARRQQLLQRGYLSPDILFEGSGNGPFVYSTARTTGPPPKPRRSKKAESEGPAQPCPGPPKLVPSAELKAPRSMVAAFDYNPQESSPNMDVEAELPFRAGDVITVFGGMDDDGFYYGELNGQRGLVPSNFLEGPGPEAGGLDREPRTPQAESQRTRRRRVQC</sequence>
<feature type="region of interest" description="Disordered" evidence="8">
    <location>
        <begin position="1661"/>
        <end position="1695"/>
    </location>
</feature>
<feature type="region of interest" description="Disordered" evidence="8">
    <location>
        <begin position="1761"/>
        <end position="1795"/>
    </location>
</feature>
<keyword evidence="12" id="KW-1185">Reference proteome</keyword>
<feature type="compositionally biased region" description="Basic and acidic residues" evidence="8">
    <location>
        <begin position="1078"/>
        <end position="1087"/>
    </location>
</feature>
<dbReference type="SUPFAM" id="SSF49265">
    <property type="entry name" value="Fibronectin type III"/>
    <property type="match status" value="2"/>
</dbReference>
<feature type="compositionally biased region" description="Gly residues" evidence="8">
    <location>
        <begin position="687"/>
        <end position="699"/>
    </location>
</feature>
<feature type="compositionally biased region" description="Pro residues" evidence="8">
    <location>
        <begin position="229"/>
        <end position="239"/>
    </location>
</feature>
<feature type="region of interest" description="Disordered" evidence="8">
    <location>
        <begin position="219"/>
        <end position="302"/>
    </location>
</feature>
<evidence type="ECO:0000256" key="4">
    <source>
        <dbReference type="ARBA" id="ARBA00022490"/>
    </source>
</evidence>
<feature type="compositionally biased region" description="Acidic residues" evidence="8">
    <location>
        <begin position="1271"/>
        <end position="1284"/>
    </location>
</feature>